<evidence type="ECO:0000259" key="4">
    <source>
        <dbReference type="PROSITE" id="PS50217"/>
    </source>
</evidence>
<dbReference type="PROSITE" id="PS50217">
    <property type="entry name" value="BZIP"/>
    <property type="match status" value="3"/>
</dbReference>
<dbReference type="Gene3D" id="1.20.5.170">
    <property type="match status" value="3"/>
</dbReference>
<dbReference type="InterPro" id="IPR008917">
    <property type="entry name" value="TF_DNA-bd_sf"/>
</dbReference>
<dbReference type="Proteomes" id="UP001235939">
    <property type="component" value="Chromosome 09"/>
</dbReference>
<dbReference type="PANTHER" id="PTHR10129">
    <property type="entry name" value="TRANSCRIPTION FACTOR MAF"/>
    <property type="match status" value="1"/>
</dbReference>
<gene>
    <name evidence="5" type="ORF">LAZ67_9003664</name>
</gene>
<evidence type="ECO:0000256" key="2">
    <source>
        <dbReference type="ARBA" id="ARBA00023125"/>
    </source>
</evidence>
<dbReference type="EMBL" id="CP092871">
    <property type="protein sequence ID" value="UYV72550.1"/>
    <property type="molecule type" value="Genomic_DNA"/>
</dbReference>
<dbReference type="SUPFAM" id="SSF47454">
    <property type="entry name" value="A DNA-binding domain in eukaryotic transcription factors"/>
    <property type="match status" value="3"/>
</dbReference>
<evidence type="ECO:0000256" key="3">
    <source>
        <dbReference type="ARBA" id="ARBA00023163"/>
    </source>
</evidence>
<feature type="domain" description="BZIP" evidence="4">
    <location>
        <begin position="62"/>
        <end position="125"/>
    </location>
</feature>
<sequence length="453" mass="52934">MRSRVFSQPAVTEAVTLLPKIPFDTDLDGYIPISEEELTSLSVRDLNKRLKTSGLSKEDVVRIKQRRRTLKNRGYAANCRTKRNDTKEGLERECESLKMEISQFHANTAHLRSERIQILEKLRQLVDYLEQNNIPSKFTELAKKKLSTPLDQHFQQGSKIPFDTDLDGYIPISEEELTSLSVRDLNKRLKTSGLSKEDVVRIKQRRRTLKNRGYAANCRTKRNDTKEGLERECESLKIEISQYHTNTAQLRSERIQILEKLRQLVDYLEQNNIPSKFTELAKKKLSTPLDQHFQHGFANFFIAKIPFDTDLDGYIPISEEELTSLSVRDLNKRLKTSGLSKEDVVRIKQRRRTLKNRGYAANCRTKRNDTKEGLERECESLKMEISQFHANTAHLRSERIQILEKLRQLVDYLEQNNIPSKFIELAKKKLSTPLDQHFQQLERENLEQFAFNQ</sequence>
<protein>
    <submittedName>
        <fullName evidence="5">MAF</fullName>
    </submittedName>
</protein>
<keyword evidence="2" id="KW-0238">DNA-binding</keyword>
<keyword evidence="3" id="KW-0804">Transcription</keyword>
<keyword evidence="6" id="KW-1185">Reference proteome</keyword>
<feature type="domain" description="BZIP" evidence="4">
    <location>
        <begin position="201"/>
        <end position="264"/>
    </location>
</feature>
<dbReference type="SMART" id="SM00338">
    <property type="entry name" value="BRLZ"/>
    <property type="match status" value="3"/>
</dbReference>
<reference evidence="5 6" key="1">
    <citation type="submission" date="2022-01" db="EMBL/GenBank/DDBJ databases">
        <title>A chromosomal length assembly of Cordylochernes scorpioides.</title>
        <authorList>
            <person name="Zeh D."/>
            <person name="Zeh J."/>
        </authorList>
    </citation>
    <scope>NUCLEOTIDE SEQUENCE [LARGE SCALE GENOMIC DNA]</scope>
    <source>
        <strain evidence="5">IN4F17</strain>
        <tissue evidence="5">Whole Body</tissue>
    </source>
</reference>
<keyword evidence="1" id="KW-0805">Transcription regulation</keyword>
<name>A0ABY6KUK5_9ARAC</name>
<dbReference type="Pfam" id="PF03131">
    <property type="entry name" value="bZIP_Maf"/>
    <property type="match status" value="3"/>
</dbReference>
<accession>A0ABY6KUK5</accession>
<feature type="domain" description="BZIP" evidence="4">
    <location>
        <begin position="346"/>
        <end position="409"/>
    </location>
</feature>
<organism evidence="5 6">
    <name type="scientific">Cordylochernes scorpioides</name>
    <dbReference type="NCBI Taxonomy" id="51811"/>
    <lineage>
        <taxon>Eukaryota</taxon>
        <taxon>Metazoa</taxon>
        <taxon>Ecdysozoa</taxon>
        <taxon>Arthropoda</taxon>
        <taxon>Chelicerata</taxon>
        <taxon>Arachnida</taxon>
        <taxon>Pseudoscorpiones</taxon>
        <taxon>Cheliferoidea</taxon>
        <taxon>Chernetidae</taxon>
        <taxon>Cordylochernes</taxon>
    </lineage>
</organism>
<proteinExistence type="predicted"/>
<evidence type="ECO:0000313" key="6">
    <source>
        <dbReference type="Proteomes" id="UP001235939"/>
    </source>
</evidence>
<dbReference type="InterPro" id="IPR004827">
    <property type="entry name" value="bZIP"/>
</dbReference>
<dbReference type="PANTHER" id="PTHR10129:SF48">
    <property type="entry name" value="MAF-S, ISOFORM B"/>
    <property type="match status" value="1"/>
</dbReference>
<evidence type="ECO:0000313" key="5">
    <source>
        <dbReference type="EMBL" id="UYV72550.1"/>
    </source>
</evidence>
<dbReference type="InterPro" id="IPR024874">
    <property type="entry name" value="Transcription_factor_Maf_fam"/>
</dbReference>
<evidence type="ECO:0000256" key="1">
    <source>
        <dbReference type="ARBA" id="ARBA00023015"/>
    </source>
</evidence>
<dbReference type="InterPro" id="IPR004826">
    <property type="entry name" value="bZIP_Maf"/>
</dbReference>